<dbReference type="AlphaFoldDB" id="A0A078ANL1"/>
<evidence type="ECO:0000313" key="1">
    <source>
        <dbReference type="EMBL" id="CDW83930.1"/>
    </source>
</evidence>
<gene>
    <name evidence="1" type="primary">Contig4407.g4711</name>
    <name evidence="1" type="ORF">STYLEM_12984</name>
</gene>
<protein>
    <submittedName>
        <fullName evidence="1">Uncharacterized protein</fullName>
    </submittedName>
</protein>
<sequence>MYIYLKPRNPNNVECNIFPALTYSRECRYDNNGGSCGDVEQQFDTNTGILTLNQYYIRPMEFRIKAFYNSEQKSQTNKFVINIQTFSGCLAGTTTPSAMINLPCSEGLTLVPQIQQPVLNQYYTAQSGGQVSLNDFQWSDGLNNSICNRKILLQEGSLLTMSFASPRYSFTFNNIGAVLQPIQYTELPQLKDDQDDEISVQILDSLSFINFNQNLKKIVFTPSNSNVGTYQFRIQLKDDNIIPLKNMYNMEVKRIQPPIDNIFELRKFQIS</sequence>
<dbReference type="EMBL" id="CCKQ01012321">
    <property type="protein sequence ID" value="CDW83930.1"/>
    <property type="molecule type" value="Genomic_DNA"/>
</dbReference>
<proteinExistence type="predicted"/>
<dbReference type="InParanoid" id="A0A078ANL1"/>
<organism evidence="1 2">
    <name type="scientific">Stylonychia lemnae</name>
    <name type="common">Ciliate</name>
    <dbReference type="NCBI Taxonomy" id="5949"/>
    <lineage>
        <taxon>Eukaryota</taxon>
        <taxon>Sar</taxon>
        <taxon>Alveolata</taxon>
        <taxon>Ciliophora</taxon>
        <taxon>Intramacronucleata</taxon>
        <taxon>Spirotrichea</taxon>
        <taxon>Stichotrichia</taxon>
        <taxon>Sporadotrichida</taxon>
        <taxon>Oxytrichidae</taxon>
        <taxon>Stylonychinae</taxon>
        <taxon>Stylonychia</taxon>
    </lineage>
</organism>
<reference evidence="1 2" key="1">
    <citation type="submission" date="2014-06" db="EMBL/GenBank/DDBJ databases">
        <authorList>
            <person name="Swart Estienne"/>
        </authorList>
    </citation>
    <scope>NUCLEOTIDE SEQUENCE [LARGE SCALE GENOMIC DNA]</scope>
    <source>
        <strain evidence="1 2">130c</strain>
    </source>
</reference>
<accession>A0A078ANL1</accession>
<evidence type="ECO:0000313" key="2">
    <source>
        <dbReference type="Proteomes" id="UP000039865"/>
    </source>
</evidence>
<keyword evidence="2" id="KW-1185">Reference proteome</keyword>
<name>A0A078ANL1_STYLE</name>
<dbReference type="Proteomes" id="UP000039865">
    <property type="component" value="Unassembled WGS sequence"/>
</dbReference>